<keyword evidence="2" id="KW-1185">Reference proteome</keyword>
<evidence type="ECO:0000313" key="2">
    <source>
        <dbReference type="Proteomes" id="UP000265618"/>
    </source>
</evidence>
<comment type="caution">
    <text evidence="1">The sequence shown here is derived from an EMBL/GenBank/DDBJ whole genome shotgun (WGS) entry which is preliminary data.</text>
</comment>
<organism evidence="1 2">
    <name type="scientific">Kipferlia bialata</name>
    <dbReference type="NCBI Taxonomy" id="797122"/>
    <lineage>
        <taxon>Eukaryota</taxon>
        <taxon>Metamonada</taxon>
        <taxon>Carpediemonas-like organisms</taxon>
        <taxon>Kipferlia</taxon>
    </lineage>
</organism>
<dbReference type="EMBL" id="BDIP01007861">
    <property type="protein sequence ID" value="GIQ91521.1"/>
    <property type="molecule type" value="Genomic_DNA"/>
</dbReference>
<accession>A0A9K3DB86</accession>
<evidence type="ECO:0000313" key="1">
    <source>
        <dbReference type="EMBL" id="GIQ91521.1"/>
    </source>
</evidence>
<sequence>MCLADLDLTQETGIDVVLYGGAPCLSAEVATRETHVNMVCDQSAGFGVPTAPSDGVIQREACI</sequence>
<gene>
    <name evidence="1" type="ORF">KIPB_014811</name>
</gene>
<name>A0A9K3DB86_9EUKA</name>
<dbReference type="Proteomes" id="UP000265618">
    <property type="component" value="Unassembled WGS sequence"/>
</dbReference>
<protein>
    <submittedName>
        <fullName evidence="1">Uncharacterized protein</fullName>
    </submittedName>
</protein>
<feature type="non-terminal residue" evidence="1">
    <location>
        <position position="63"/>
    </location>
</feature>
<proteinExistence type="predicted"/>
<dbReference type="AlphaFoldDB" id="A0A9K3DB86"/>
<reference evidence="1 2" key="1">
    <citation type="journal article" date="2018" name="PLoS ONE">
        <title>The draft genome of Kipferlia bialata reveals reductive genome evolution in fornicate parasites.</title>
        <authorList>
            <person name="Tanifuji G."/>
            <person name="Takabayashi S."/>
            <person name="Kume K."/>
            <person name="Takagi M."/>
            <person name="Nakayama T."/>
            <person name="Kamikawa R."/>
            <person name="Inagaki Y."/>
            <person name="Hashimoto T."/>
        </authorList>
    </citation>
    <scope>NUCLEOTIDE SEQUENCE [LARGE SCALE GENOMIC DNA]</scope>
    <source>
        <strain evidence="1">NY0173</strain>
    </source>
</reference>